<sequence>MAPKVAIVYYSLYGHIRQLALSAQKGISIAGGNADLFQIPETLSPEILTKMHALPRSEDPIATPDTLT</sequence>
<dbReference type="PANTHER" id="PTHR30546">
    <property type="entry name" value="FLAVODOXIN-RELATED PROTEIN WRBA-RELATED"/>
    <property type="match status" value="1"/>
</dbReference>
<dbReference type="PROSITE" id="PS50902">
    <property type="entry name" value="FLAVODOXIN_LIKE"/>
    <property type="match status" value="1"/>
</dbReference>
<evidence type="ECO:0000313" key="3">
    <source>
        <dbReference type="EMBL" id="KAF5097145.1"/>
    </source>
</evidence>
<dbReference type="EMBL" id="QQZK01000099">
    <property type="protein sequence ID" value="KAF5097145.1"/>
    <property type="molecule type" value="Genomic_DNA"/>
</dbReference>
<gene>
    <name evidence="3" type="ORF">DV451_003958</name>
</gene>
<dbReference type="Proteomes" id="UP000750522">
    <property type="component" value="Unassembled WGS sequence"/>
</dbReference>
<protein>
    <recommendedName>
        <fullName evidence="2">Flavodoxin-like domain-containing protein</fullName>
    </recommendedName>
</protein>
<comment type="caution">
    <text evidence="3">The sequence shown here is derived from an EMBL/GenBank/DDBJ whole genome shotgun (WGS) entry which is preliminary data.</text>
</comment>
<evidence type="ECO:0000313" key="4">
    <source>
        <dbReference type="Proteomes" id="UP000750522"/>
    </source>
</evidence>
<dbReference type="InterPro" id="IPR029039">
    <property type="entry name" value="Flavoprotein-like_sf"/>
</dbReference>
<accession>A0A9P5KT18</accession>
<dbReference type="InterPro" id="IPR008254">
    <property type="entry name" value="Flavodoxin/NO_synth"/>
</dbReference>
<dbReference type="SUPFAM" id="SSF52218">
    <property type="entry name" value="Flavoproteins"/>
    <property type="match status" value="1"/>
</dbReference>
<evidence type="ECO:0000256" key="1">
    <source>
        <dbReference type="ARBA" id="ARBA00006961"/>
    </source>
</evidence>
<dbReference type="GO" id="GO:0003955">
    <property type="term" value="F:NAD(P)H dehydrogenase (quinone) activity"/>
    <property type="evidence" value="ECO:0007669"/>
    <property type="project" value="TreeGrafter"/>
</dbReference>
<evidence type="ECO:0000259" key="2">
    <source>
        <dbReference type="PROSITE" id="PS50902"/>
    </source>
</evidence>
<feature type="domain" description="Flavodoxin-like" evidence="2">
    <location>
        <begin position="5"/>
        <end position="68"/>
    </location>
</feature>
<name>A0A9P5KT18_GEOCN</name>
<dbReference type="Gene3D" id="3.40.50.360">
    <property type="match status" value="1"/>
</dbReference>
<dbReference type="PANTHER" id="PTHR30546:SF23">
    <property type="entry name" value="FLAVOPROTEIN-LIKE PROTEIN YCP4-RELATED"/>
    <property type="match status" value="1"/>
</dbReference>
<dbReference type="GO" id="GO:0010181">
    <property type="term" value="F:FMN binding"/>
    <property type="evidence" value="ECO:0007669"/>
    <property type="project" value="InterPro"/>
</dbReference>
<dbReference type="AlphaFoldDB" id="A0A9P5KT18"/>
<reference evidence="3" key="1">
    <citation type="journal article" date="2020" name="Front. Microbiol.">
        <title>Phenotypic and Genetic Characterization of the Cheese Ripening Yeast Geotrichum candidum.</title>
        <authorList>
            <person name="Perkins V."/>
            <person name="Vignola S."/>
            <person name="Lessard M.H."/>
            <person name="Plante P.L."/>
            <person name="Corbeil J."/>
            <person name="Dugat-Bony E."/>
            <person name="Frenette M."/>
            <person name="Labrie S."/>
        </authorList>
    </citation>
    <scope>NUCLEOTIDE SEQUENCE</scope>
    <source>
        <strain evidence="3">LMA-70</strain>
    </source>
</reference>
<organism evidence="3 4">
    <name type="scientific">Geotrichum candidum</name>
    <name type="common">Oospora lactis</name>
    <name type="synonym">Dipodascus geotrichum</name>
    <dbReference type="NCBI Taxonomy" id="1173061"/>
    <lineage>
        <taxon>Eukaryota</taxon>
        <taxon>Fungi</taxon>
        <taxon>Dikarya</taxon>
        <taxon>Ascomycota</taxon>
        <taxon>Saccharomycotina</taxon>
        <taxon>Dipodascomycetes</taxon>
        <taxon>Dipodascales</taxon>
        <taxon>Dipodascaceae</taxon>
        <taxon>Geotrichum</taxon>
    </lineage>
</organism>
<proteinExistence type="inferred from homology"/>
<comment type="similarity">
    <text evidence="1">Belongs to the WrbA family.</text>
</comment>
<reference evidence="3" key="2">
    <citation type="submission" date="2020-01" db="EMBL/GenBank/DDBJ databases">
        <authorList>
            <person name="Perkins V."/>
            <person name="Lessard M.-H."/>
            <person name="Dugat-Bony E."/>
            <person name="Frenette M."/>
            <person name="Labrie S."/>
        </authorList>
    </citation>
    <scope>NUCLEOTIDE SEQUENCE</scope>
    <source>
        <strain evidence="3">LMA-70</strain>
    </source>
</reference>
<dbReference type="GO" id="GO:0016020">
    <property type="term" value="C:membrane"/>
    <property type="evidence" value="ECO:0007669"/>
    <property type="project" value="TreeGrafter"/>
</dbReference>